<feature type="transmembrane region" description="Helical" evidence="1">
    <location>
        <begin position="44"/>
        <end position="62"/>
    </location>
</feature>
<name>A0A069RGP0_PEPLI</name>
<feature type="transmembrane region" description="Helical" evidence="1">
    <location>
        <begin position="326"/>
        <end position="347"/>
    </location>
</feature>
<feature type="transmembrane region" description="Helical" evidence="1">
    <location>
        <begin position="551"/>
        <end position="575"/>
    </location>
</feature>
<gene>
    <name evidence="3" type="ORF">CLIT_4c00310</name>
</gene>
<keyword evidence="1" id="KW-0812">Transmembrane</keyword>
<dbReference type="Proteomes" id="UP000027946">
    <property type="component" value="Unassembled WGS sequence"/>
</dbReference>
<feature type="transmembrane region" description="Helical" evidence="1">
    <location>
        <begin position="102"/>
        <end position="120"/>
    </location>
</feature>
<dbReference type="Pfam" id="PF06808">
    <property type="entry name" value="DctM"/>
    <property type="match status" value="1"/>
</dbReference>
<sequence>MKSKDEVQEFNSQDLMSIEAENVDMEAIKAMDNESNYRKLKGKAGMLITAIAVSMSLFQLYTSGFGLLQARLQRSIHLAFAMALIFLLFPGSKKSPKGKFTAIDMIWAAVGVTVNMYIVINFQALAYRAGNPNGLDIIMAILAVITVLEAGRRVVGIDLPILGMIFIAYAFFGRYLPWIFAHRGYSISRISEYMYLTLEGIYSTPLSVAATYVFLFVLFGVLASKTGLGQLFIDIALAIAGKTTGGPAKVSVISSGLMGSINGSSIANTVTTGAFTIPLMKNMGYKARFAGAVEAAASTGGQIMPPIMGAAAFIMSEFLGIPYTKIIVAAVIPAALYYLAVGTMVHLEAAKNDLKGLERVPHLFNLLKTRGYLLIPLFIIIWQLVNGYTPLSAGFYGSLSSIVIYLIEKVIVDKSRSNGYDGSEFAGTCKAWGKDILECLEEGAKASLGVTASCAAVGFIVGTCTLTGLGLTFAGMTVNLAGNVVAALSAIGLGFMDTPGVLLFFTLFFTMLACTILGSGIPTTATYIILAMIAAPALEKLGVTPLAAHMFVLYFGVVADLTPPVALAAYAGAGIAGSNPFWTGFTAVKLALAGFIVPYIFVYNPEILMQEPVGALVLVQIIITCVLGILALGAGAEGYLRTNTNIVERVLLFVAAIMLLMVGIKSDLMGAAMLALVFASQTMRKKKSILEVEQKAA</sequence>
<feature type="transmembrane region" description="Helical" evidence="1">
    <location>
        <begin position="581"/>
        <end position="601"/>
    </location>
</feature>
<dbReference type="InterPro" id="IPR010656">
    <property type="entry name" value="DctM"/>
</dbReference>
<dbReference type="AlphaFoldDB" id="A0A069RGP0"/>
<keyword evidence="4" id="KW-1185">Reference proteome</keyword>
<comment type="caution">
    <text evidence="3">The sequence shown here is derived from an EMBL/GenBank/DDBJ whole genome shotgun (WGS) entry which is preliminary data.</text>
</comment>
<evidence type="ECO:0000313" key="3">
    <source>
        <dbReference type="EMBL" id="KDR96194.1"/>
    </source>
</evidence>
<feature type="transmembrane region" description="Helical" evidence="1">
    <location>
        <begin position="502"/>
        <end position="530"/>
    </location>
</feature>
<dbReference type="STRING" id="1121324.CLIT_4c00310"/>
<dbReference type="InterPro" id="IPR011853">
    <property type="entry name" value="TRAP_DctM-Dct_fused"/>
</dbReference>
<feature type="transmembrane region" description="Helical" evidence="1">
    <location>
        <begin position="289"/>
        <end position="314"/>
    </location>
</feature>
<dbReference type="NCBIfam" id="TIGR02123">
    <property type="entry name" value="TRAP_fused"/>
    <property type="match status" value="1"/>
</dbReference>
<feature type="transmembrane region" description="Helical" evidence="1">
    <location>
        <begin position="74"/>
        <end position="90"/>
    </location>
</feature>
<dbReference type="EMBL" id="JJMM01000004">
    <property type="protein sequence ID" value="KDR96194.1"/>
    <property type="molecule type" value="Genomic_DNA"/>
</dbReference>
<keyword evidence="1" id="KW-1133">Transmembrane helix</keyword>
<feature type="domain" description="TRAP C4-dicarboxylate transport system permease DctM subunit" evidence="2">
    <location>
        <begin position="143"/>
        <end position="610"/>
    </location>
</feature>
<feature type="transmembrane region" description="Helical" evidence="1">
    <location>
        <begin position="201"/>
        <end position="223"/>
    </location>
</feature>
<dbReference type="eggNOG" id="COG4666">
    <property type="taxonomic scope" value="Bacteria"/>
</dbReference>
<feature type="transmembrane region" description="Helical" evidence="1">
    <location>
        <begin position="613"/>
        <end position="632"/>
    </location>
</feature>
<protein>
    <submittedName>
        <fullName evidence="3">TRAP transporter, 4TM/12TM fusion protein</fullName>
    </submittedName>
</protein>
<feature type="transmembrane region" description="Helical" evidence="1">
    <location>
        <begin position="391"/>
        <end position="407"/>
    </location>
</feature>
<feature type="transmembrane region" description="Helical" evidence="1">
    <location>
        <begin position="161"/>
        <end position="181"/>
    </location>
</feature>
<evidence type="ECO:0000256" key="1">
    <source>
        <dbReference type="SAM" id="Phobius"/>
    </source>
</evidence>
<evidence type="ECO:0000313" key="4">
    <source>
        <dbReference type="Proteomes" id="UP000027946"/>
    </source>
</evidence>
<proteinExistence type="predicted"/>
<keyword evidence="1" id="KW-0472">Membrane</keyword>
<reference evidence="3 4" key="1">
    <citation type="submission" date="2014-03" db="EMBL/GenBank/DDBJ databases">
        <title>Genome sequence of Clostridium litorale W6, DSM 5388.</title>
        <authorList>
            <person name="Poehlein A."/>
            <person name="Jagirdar A."/>
            <person name="Khonsari B."/>
            <person name="Chibani C.M."/>
            <person name="Gutierrez Gutierrez D.A."/>
            <person name="Davydova E."/>
            <person name="Alghaithi H.S."/>
            <person name="Nair K.P."/>
            <person name="Dhamotharan K."/>
            <person name="Chandran L."/>
            <person name="G W."/>
            <person name="Daniel R."/>
        </authorList>
    </citation>
    <scope>NUCLEOTIDE SEQUENCE [LARGE SCALE GENOMIC DNA]</scope>
    <source>
        <strain evidence="3 4">W6</strain>
    </source>
</reference>
<feature type="transmembrane region" description="Helical" evidence="1">
    <location>
        <begin position="367"/>
        <end position="385"/>
    </location>
</feature>
<feature type="transmembrane region" description="Helical" evidence="1">
    <location>
        <begin position="132"/>
        <end position="149"/>
    </location>
</feature>
<feature type="transmembrane region" description="Helical" evidence="1">
    <location>
        <begin position="652"/>
        <end position="679"/>
    </location>
</feature>
<dbReference type="RefSeq" id="WP_242943823.1">
    <property type="nucleotide sequence ID" value="NZ_FSRH01000009.1"/>
</dbReference>
<accession>A0A069RGP0</accession>
<evidence type="ECO:0000259" key="2">
    <source>
        <dbReference type="Pfam" id="PF06808"/>
    </source>
</evidence>
<organism evidence="3 4">
    <name type="scientific">Peptoclostridium litorale DSM 5388</name>
    <dbReference type="NCBI Taxonomy" id="1121324"/>
    <lineage>
        <taxon>Bacteria</taxon>
        <taxon>Bacillati</taxon>
        <taxon>Bacillota</taxon>
        <taxon>Clostridia</taxon>
        <taxon>Peptostreptococcales</taxon>
        <taxon>Peptoclostridiaceae</taxon>
        <taxon>Peptoclostridium</taxon>
    </lineage>
</organism>
<dbReference type="PANTHER" id="PTHR43849:SF2">
    <property type="entry name" value="BLL3936 PROTEIN"/>
    <property type="match status" value="1"/>
</dbReference>
<dbReference type="PANTHER" id="PTHR43849">
    <property type="entry name" value="BLL3936 PROTEIN"/>
    <property type="match status" value="1"/>
</dbReference>